<dbReference type="Proteomes" id="UP000324800">
    <property type="component" value="Unassembled WGS sequence"/>
</dbReference>
<evidence type="ECO:0000313" key="3">
    <source>
        <dbReference type="Proteomes" id="UP000324800"/>
    </source>
</evidence>
<dbReference type="EMBL" id="SNRW01030620">
    <property type="protein sequence ID" value="KAA6357938.1"/>
    <property type="molecule type" value="Genomic_DNA"/>
</dbReference>
<feature type="region of interest" description="Disordered" evidence="1">
    <location>
        <begin position="54"/>
        <end position="90"/>
    </location>
</feature>
<comment type="caution">
    <text evidence="2">The sequence shown here is derived from an EMBL/GenBank/DDBJ whole genome shotgun (WGS) entry which is preliminary data.</text>
</comment>
<protein>
    <submittedName>
        <fullName evidence="2">Uncharacterized protein</fullName>
    </submittedName>
</protein>
<feature type="non-terminal residue" evidence="2">
    <location>
        <position position="90"/>
    </location>
</feature>
<gene>
    <name evidence="2" type="ORF">EZS28_046534</name>
</gene>
<reference evidence="2 3" key="1">
    <citation type="submission" date="2019-03" db="EMBL/GenBank/DDBJ databases">
        <title>Single cell metagenomics reveals metabolic interactions within the superorganism composed of flagellate Streblomastix strix and complex community of Bacteroidetes bacteria on its surface.</title>
        <authorList>
            <person name="Treitli S.C."/>
            <person name="Kolisko M."/>
            <person name="Husnik F."/>
            <person name="Keeling P."/>
            <person name="Hampl V."/>
        </authorList>
    </citation>
    <scope>NUCLEOTIDE SEQUENCE [LARGE SCALE GENOMIC DNA]</scope>
    <source>
        <strain evidence="2">ST1C</strain>
    </source>
</reference>
<feature type="compositionally biased region" description="Basic and acidic residues" evidence="1">
    <location>
        <begin position="54"/>
        <end position="78"/>
    </location>
</feature>
<proteinExistence type="predicted"/>
<dbReference type="AlphaFoldDB" id="A0A5J4TI70"/>
<accession>A0A5J4TI70</accession>
<evidence type="ECO:0000256" key="1">
    <source>
        <dbReference type="SAM" id="MobiDB-lite"/>
    </source>
</evidence>
<name>A0A5J4TI70_9EUKA</name>
<organism evidence="2 3">
    <name type="scientific">Streblomastix strix</name>
    <dbReference type="NCBI Taxonomy" id="222440"/>
    <lineage>
        <taxon>Eukaryota</taxon>
        <taxon>Metamonada</taxon>
        <taxon>Preaxostyla</taxon>
        <taxon>Oxymonadida</taxon>
        <taxon>Streblomastigidae</taxon>
        <taxon>Streblomastix</taxon>
    </lineage>
</organism>
<evidence type="ECO:0000313" key="2">
    <source>
        <dbReference type="EMBL" id="KAA6357938.1"/>
    </source>
</evidence>
<sequence>MLDNLVMKWRVSQQKGSIPDTWIATKTQEQIEIQKVKEKQRILRSRLQHEEWINRRDEQKQKEKEMEKMKEQDPERNAMWRMDMSPMSEQ</sequence>